<protein>
    <submittedName>
        <fullName evidence="2">Uncharacterized protein</fullName>
    </submittedName>
</protein>
<feature type="region of interest" description="Disordered" evidence="1">
    <location>
        <begin position="1"/>
        <end position="38"/>
    </location>
</feature>
<dbReference type="EMBL" id="BQNB010018080">
    <property type="protein sequence ID" value="GJT70475.1"/>
    <property type="molecule type" value="Genomic_DNA"/>
</dbReference>
<reference evidence="2" key="2">
    <citation type="submission" date="2022-01" db="EMBL/GenBank/DDBJ databases">
        <authorList>
            <person name="Yamashiro T."/>
            <person name="Shiraishi A."/>
            <person name="Satake H."/>
            <person name="Nakayama K."/>
        </authorList>
    </citation>
    <scope>NUCLEOTIDE SEQUENCE</scope>
</reference>
<accession>A0ABQ5G4B2</accession>
<keyword evidence="3" id="KW-1185">Reference proteome</keyword>
<organism evidence="2 3">
    <name type="scientific">Tanacetum coccineum</name>
    <dbReference type="NCBI Taxonomy" id="301880"/>
    <lineage>
        <taxon>Eukaryota</taxon>
        <taxon>Viridiplantae</taxon>
        <taxon>Streptophyta</taxon>
        <taxon>Embryophyta</taxon>
        <taxon>Tracheophyta</taxon>
        <taxon>Spermatophyta</taxon>
        <taxon>Magnoliopsida</taxon>
        <taxon>eudicotyledons</taxon>
        <taxon>Gunneridae</taxon>
        <taxon>Pentapetalae</taxon>
        <taxon>asterids</taxon>
        <taxon>campanulids</taxon>
        <taxon>Asterales</taxon>
        <taxon>Asteraceae</taxon>
        <taxon>Asteroideae</taxon>
        <taxon>Anthemideae</taxon>
        <taxon>Anthemidinae</taxon>
        <taxon>Tanacetum</taxon>
    </lineage>
</organism>
<name>A0ABQ5G4B2_9ASTR</name>
<comment type="caution">
    <text evidence="2">The sequence shown here is derived from an EMBL/GenBank/DDBJ whole genome shotgun (WGS) entry which is preliminary data.</text>
</comment>
<sequence>MSKSVKRAPTPADSIVRNTAGKGSKQTTDGPMPDEKLHEFCDKNYNQLLPLMAEKAEAWRTKFSSPKKPSTTVFTRLGKRKKNVFTRLGKRERDVFSRLERESVSRRRYANARREASVGRAKKEARNLVRSYVTCSRERQREIEREWDTADRATRRQPTQTEEAYDSKSGHD</sequence>
<proteinExistence type="predicted"/>
<reference evidence="2" key="1">
    <citation type="journal article" date="2022" name="Int. J. Mol. Sci.">
        <title>Draft Genome of Tanacetum Coccineum: Genomic Comparison of Closely Related Tanacetum-Family Plants.</title>
        <authorList>
            <person name="Yamashiro T."/>
            <person name="Shiraishi A."/>
            <person name="Nakayama K."/>
            <person name="Satake H."/>
        </authorList>
    </citation>
    <scope>NUCLEOTIDE SEQUENCE</scope>
</reference>
<evidence type="ECO:0000256" key="1">
    <source>
        <dbReference type="SAM" id="MobiDB-lite"/>
    </source>
</evidence>
<feature type="compositionally biased region" description="Basic and acidic residues" evidence="1">
    <location>
        <begin position="144"/>
        <end position="154"/>
    </location>
</feature>
<evidence type="ECO:0000313" key="3">
    <source>
        <dbReference type="Proteomes" id="UP001151760"/>
    </source>
</evidence>
<feature type="region of interest" description="Disordered" evidence="1">
    <location>
        <begin position="144"/>
        <end position="172"/>
    </location>
</feature>
<evidence type="ECO:0000313" key="2">
    <source>
        <dbReference type="EMBL" id="GJT70475.1"/>
    </source>
</evidence>
<gene>
    <name evidence="2" type="ORF">Tco_1029761</name>
</gene>
<dbReference type="Proteomes" id="UP001151760">
    <property type="component" value="Unassembled WGS sequence"/>
</dbReference>